<evidence type="ECO:0000259" key="1">
    <source>
        <dbReference type="PROSITE" id="PS50181"/>
    </source>
</evidence>
<dbReference type="EMBL" id="KZ084116">
    <property type="protein sequence ID" value="OSD00750.1"/>
    <property type="molecule type" value="Genomic_DNA"/>
</dbReference>
<dbReference type="SUPFAM" id="SSF81383">
    <property type="entry name" value="F-box domain"/>
    <property type="match status" value="1"/>
</dbReference>
<dbReference type="SMART" id="SM00256">
    <property type="entry name" value="FBOX"/>
    <property type="match status" value="1"/>
</dbReference>
<evidence type="ECO:0000313" key="2">
    <source>
        <dbReference type="EMBL" id="OSD00750.1"/>
    </source>
</evidence>
<sequence length="542" mass="58860">MTLLELDDDTLLHIFSLLPVGSILSLRQTCKRLDTLSRQRIVWQSACVDQVLGEGFPFPHRDSLAATSGALENLVVHALRLGTFWLSPSSEPKRTWEFQASSGTGVSHVRFLPGHGGRYVATVYKGIWSMISCWVIGDGGSVGPRKLADWAPKSAIFSGFVINSDPDSEATLATALQTGSGQRSIEILEITGLAGGDSAFRSICNIATSFRPIALKGDLIAFSDDAYETVVMNWRNNTFALLKGSQEPMDERFQYNRCLQVVFAQKSILVVRARSVELFPEPELQAAEGAYATYEPIGSHSFGWIDGVSVNQQCDPLSHAAGLAGSAEITPLSILLRAESDDPWASDVHKLEQFLLLPNPAFAEPTQASDTQPDTTVDAPQLFEPPTPPPALTAPYVFPPVRAERTASAIRGFLRCTNIVFGACGTALWIQPRPARAAHLTGYDLHSSVTQISDALDPAHAPLSEFAQAQQGTQRAKMKESLCAAVFAGPLQRCHPELETKARAIWAQPREGRNWTALDYDEDRGRVALGASDGSVTVLDFV</sequence>
<accession>A0A1Y2IHT4</accession>
<reference evidence="2 3" key="1">
    <citation type="journal article" date="2015" name="Biotechnol. Biofuels">
        <title>Enhanced degradation of softwood versus hardwood by the white-rot fungus Pycnoporus coccineus.</title>
        <authorList>
            <person name="Couturier M."/>
            <person name="Navarro D."/>
            <person name="Chevret D."/>
            <person name="Henrissat B."/>
            <person name="Piumi F."/>
            <person name="Ruiz-Duenas F.J."/>
            <person name="Martinez A.T."/>
            <person name="Grigoriev I.V."/>
            <person name="Riley R."/>
            <person name="Lipzen A."/>
            <person name="Berrin J.G."/>
            <person name="Master E.R."/>
            <person name="Rosso M.N."/>
        </authorList>
    </citation>
    <scope>NUCLEOTIDE SEQUENCE [LARGE SCALE GENOMIC DNA]</scope>
    <source>
        <strain evidence="2 3">BRFM310</strain>
    </source>
</reference>
<dbReference type="InterPro" id="IPR001810">
    <property type="entry name" value="F-box_dom"/>
</dbReference>
<dbReference type="AlphaFoldDB" id="A0A1Y2IHT4"/>
<dbReference type="Pfam" id="PF12937">
    <property type="entry name" value="F-box-like"/>
    <property type="match status" value="1"/>
</dbReference>
<proteinExistence type="predicted"/>
<dbReference type="InterPro" id="IPR036047">
    <property type="entry name" value="F-box-like_dom_sf"/>
</dbReference>
<evidence type="ECO:0000313" key="3">
    <source>
        <dbReference type="Proteomes" id="UP000193067"/>
    </source>
</evidence>
<dbReference type="Gene3D" id="1.20.1280.50">
    <property type="match status" value="1"/>
</dbReference>
<feature type="domain" description="F-box" evidence="1">
    <location>
        <begin position="1"/>
        <end position="46"/>
    </location>
</feature>
<organism evidence="2 3">
    <name type="scientific">Trametes coccinea (strain BRFM310)</name>
    <name type="common">Pycnoporus coccineus</name>
    <dbReference type="NCBI Taxonomy" id="1353009"/>
    <lineage>
        <taxon>Eukaryota</taxon>
        <taxon>Fungi</taxon>
        <taxon>Dikarya</taxon>
        <taxon>Basidiomycota</taxon>
        <taxon>Agaricomycotina</taxon>
        <taxon>Agaricomycetes</taxon>
        <taxon>Polyporales</taxon>
        <taxon>Polyporaceae</taxon>
        <taxon>Trametes</taxon>
    </lineage>
</organism>
<dbReference type="STRING" id="1353009.A0A1Y2IHT4"/>
<name>A0A1Y2IHT4_TRAC3</name>
<keyword evidence="3" id="KW-1185">Reference proteome</keyword>
<protein>
    <recommendedName>
        <fullName evidence="1">F-box domain-containing protein</fullName>
    </recommendedName>
</protein>
<dbReference type="Proteomes" id="UP000193067">
    <property type="component" value="Unassembled WGS sequence"/>
</dbReference>
<dbReference type="OrthoDB" id="3034442at2759"/>
<dbReference type="PROSITE" id="PS50181">
    <property type="entry name" value="FBOX"/>
    <property type="match status" value="1"/>
</dbReference>
<gene>
    <name evidence="2" type="ORF">PYCCODRAFT_1446126</name>
</gene>